<protein>
    <submittedName>
        <fullName evidence="1">Transcriptional regulator</fullName>
    </submittedName>
</protein>
<accession>A0A229URB9</accession>
<evidence type="ECO:0000313" key="2">
    <source>
        <dbReference type="Proteomes" id="UP000215509"/>
    </source>
</evidence>
<gene>
    <name evidence="1" type="ORF">CF651_11960</name>
</gene>
<proteinExistence type="predicted"/>
<dbReference type="AlphaFoldDB" id="A0A229URB9"/>
<dbReference type="Pfam" id="PF08838">
    <property type="entry name" value="DUF1811"/>
    <property type="match status" value="1"/>
</dbReference>
<dbReference type="RefSeq" id="WP_094015090.1">
    <property type="nucleotide sequence ID" value="NZ_NMQW01000017.1"/>
</dbReference>
<dbReference type="EMBL" id="NMQW01000017">
    <property type="protein sequence ID" value="OXM85940.1"/>
    <property type="molecule type" value="Genomic_DNA"/>
</dbReference>
<keyword evidence="2" id="KW-1185">Reference proteome</keyword>
<dbReference type="Proteomes" id="UP000215509">
    <property type="component" value="Unassembled WGS sequence"/>
</dbReference>
<comment type="caution">
    <text evidence="1">The sequence shown here is derived from an EMBL/GenBank/DDBJ whole genome shotgun (WGS) entry which is preliminary data.</text>
</comment>
<dbReference type="SUPFAM" id="SSF101697">
    <property type="entry name" value="Hypothetical protein YfhH"/>
    <property type="match status" value="1"/>
</dbReference>
<name>A0A229URB9_9BACL</name>
<dbReference type="Gene3D" id="2.30.30.340">
    <property type="entry name" value="Hypothetical protein YfhH like domains"/>
    <property type="match status" value="1"/>
</dbReference>
<sequence length="97" mass="11091">MKKLYSQMSLAELEAEMIEILESIGKVEFPSQKEQLERKYYTAKAYTLNSADFPPGTYKVEGFDEPLELQYINGIMGWGIQGNDKEASFPLSMLTRI</sequence>
<dbReference type="InterPro" id="IPR036289">
    <property type="entry name" value="YfhH"/>
</dbReference>
<reference evidence="1 2" key="1">
    <citation type="submission" date="2017-07" db="EMBL/GenBank/DDBJ databases">
        <title>Genome sequencing and assembly of Paenibacillus rigui.</title>
        <authorList>
            <person name="Mayilraj S."/>
        </authorList>
    </citation>
    <scope>NUCLEOTIDE SEQUENCE [LARGE SCALE GENOMIC DNA]</scope>
    <source>
        <strain evidence="1 2">JCM 16352</strain>
    </source>
</reference>
<organism evidence="1 2">
    <name type="scientific">Paenibacillus rigui</name>
    <dbReference type="NCBI Taxonomy" id="554312"/>
    <lineage>
        <taxon>Bacteria</taxon>
        <taxon>Bacillati</taxon>
        <taxon>Bacillota</taxon>
        <taxon>Bacilli</taxon>
        <taxon>Bacillales</taxon>
        <taxon>Paenibacillaceae</taxon>
        <taxon>Paenibacillus</taxon>
    </lineage>
</organism>
<evidence type="ECO:0000313" key="1">
    <source>
        <dbReference type="EMBL" id="OXM85940.1"/>
    </source>
</evidence>
<dbReference type="InterPro" id="IPR014938">
    <property type="entry name" value="YfhH-like"/>
</dbReference>
<dbReference type="OrthoDB" id="2353288at2"/>